<proteinExistence type="predicted"/>
<dbReference type="Proteomes" id="UP000078541">
    <property type="component" value="Unassembled WGS sequence"/>
</dbReference>
<name>A0A195FPA8_9HYME</name>
<evidence type="ECO:0000313" key="1">
    <source>
        <dbReference type="EMBL" id="KYN42293.1"/>
    </source>
</evidence>
<evidence type="ECO:0000313" key="2">
    <source>
        <dbReference type="Proteomes" id="UP000078541"/>
    </source>
</evidence>
<dbReference type="EMBL" id="KQ981382">
    <property type="protein sequence ID" value="KYN42293.1"/>
    <property type="molecule type" value="Genomic_DNA"/>
</dbReference>
<accession>A0A195FPA8</accession>
<protein>
    <submittedName>
        <fullName evidence="1">Uncharacterized protein</fullName>
    </submittedName>
</protein>
<keyword evidence="2" id="KW-1185">Reference proteome</keyword>
<dbReference type="AlphaFoldDB" id="A0A195FPA8"/>
<reference evidence="1 2" key="1">
    <citation type="submission" date="2016-03" db="EMBL/GenBank/DDBJ databases">
        <title>Trachymyrmex septentrionalis WGS genome.</title>
        <authorList>
            <person name="Nygaard S."/>
            <person name="Hu H."/>
            <person name="Boomsma J."/>
            <person name="Zhang G."/>
        </authorList>
    </citation>
    <scope>NUCLEOTIDE SEQUENCE [LARGE SCALE GENOMIC DNA]</scope>
    <source>
        <strain evidence="1">Tsep2-gDNA-1</strain>
        <tissue evidence="1">Whole body</tissue>
    </source>
</reference>
<gene>
    <name evidence="1" type="ORF">ALC56_03431</name>
</gene>
<sequence length="131" mass="15306">MIIEINRLTGVGAPEWAPREEKYNPVNVTVSRLYRHSAFNPGVSHLTRSILVCHLFSMSINLELLTDIFMETRLNLRNKYFLASTYHDLWDMPHIDNFKKQDLHLGLPVASLLKWRRLQLPMTLDCLTNKT</sequence>
<organism evidence="1 2">
    <name type="scientific">Trachymyrmex septentrionalis</name>
    <dbReference type="NCBI Taxonomy" id="34720"/>
    <lineage>
        <taxon>Eukaryota</taxon>
        <taxon>Metazoa</taxon>
        <taxon>Ecdysozoa</taxon>
        <taxon>Arthropoda</taxon>
        <taxon>Hexapoda</taxon>
        <taxon>Insecta</taxon>
        <taxon>Pterygota</taxon>
        <taxon>Neoptera</taxon>
        <taxon>Endopterygota</taxon>
        <taxon>Hymenoptera</taxon>
        <taxon>Apocrita</taxon>
        <taxon>Aculeata</taxon>
        <taxon>Formicoidea</taxon>
        <taxon>Formicidae</taxon>
        <taxon>Myrmicinae</taxon>
        <taxon>Trachymyrmex</taxon>
    </lineage>
</organism>